<accession>A0ABR3R8V9</accession>
<keyword evidence="2" id="KW-1185">Reference proteome</keyword>
<proteinExistence type="predicted"/>
<comment type="caution">
    <text evidence="1">The sequence shown here is derived from an EMBL/GenBank/DDBJ whole genome shotgun (WGS) entry which is preliminary data.</text>
</comment>
<protein>
    <submittedName>
        <fullName evidence="1">Uncharacterized protein</fullName>
    </submittedName>
</protein>
<dbReference type="Proteomes" id="UP001521785">
    <property type="component" value="Unassembled WGS sequence"/>
</dbReference>
<organism evidence="1 2">
    <name type="scientific">Paraconiothyrium brasiliense</name>
    <dbReference type="NCBI Taxonomy" id="300254"/>
    <lineage>
        <taxon>Eukaryota</taxon>
        <taxon>Fungi</taxon>
        <taxon>Dikarya</taxon>
        <taxon>Ascomycota</taxon>
        <taxon>Pezizomycotina</taxon>
        <taxon>Dothideomycetes</taxon>
        <taxon>Pleosporomycetidae</taxon>
        <taxon>Pleosporales</taxon>
        <taxon>Massarineae</taxon>
        <taxon>Didymosphaeriaceae</taxon>
        <taxon>Paraconiothyrium</taxon>
    </lineage>
</organism>
<gene>
    <name evidence="1" type="ORF">SLS60_007185</name>
</gene>
<name>A0ABR3R8V9_9PLEO</name>
<evidence type="ECO:0000313" key="2">
    <source>
        <dbReference type="Proteomes" id="UP001521785"/>
    </source>
</evidence>
<dbReference type="EMBL" id="JAKJXO020000009">
    <property type="protein sequence ID" value="KAL1600797.1"/>
    <property type="molecule type" value="Genomic_DNA"/>
</dbReference>
<reference evidence="1 2" key="1">
    <citation type="submission" date="2024-02" db="EMBL/GenBank/DDBJ databases">
        <title>De novo assembly and annotation of 12 fungi associated with fruit tree decline syndrome in Ontario, Canada.</title>
        <authorList>
            <person name="Sulman M."/>
            <person name="Ellouze W."/>
            <person name="Ilyukhin E."/>
        </authorList>
    </citation>
    <scope>NUCLEOTIDE SEQUENCE [LARGE SCALE GENOMIC DNA]</scope>
    <source>
        <strain evidence="1 2">M42-189</strain>
    </source>
</reference>
<sequence length="172" mass="19330">MTALTKRTLARTHPMRMLKANASEKVIHNKQANNLEIRGHRIRLFTVLISITVEGLSVAQRNVVPPNAAPVKPLMHMEAEEVRQHIETIQKEDMDRAQWLQVLSPNTLVSDQSLISAKKLLTAYSEAVHSLKNAVTDAKNQKIASRVLSEKNEELHLKLEGLQRSIVCGTPY</sequence>
<evidence type="ECO:0000313" key="1">
    <source>
        <dbReference type="EMBL" id="KAL1600797.1"/>
    </source>
</evidence>